<dbReference type="PANTHER" id="PTHR10003">
    <property type="entry name" value="SUPEROXIDE DISMUTASE CU-ZN -RELATED"/>
    <property type="match status" value="1"/>
</dbReference>
<dbReference type="GO" id="GO:0005507">
    <property type="term" value="F:copper ion binding"/>
    <property type="evidence" value="ECO:0007669"/>
    <property type="project" value="InterPro"/>
</dbReference>
<sequence length="211" mass="21852">MVSFKKLAAASVIPTLALAEDAPVVSNSPVDIKYLATFHGNNTNNVQGQVEFVGATNGSTWVNVHFEGLPAAGGPFPYHIHQHQVPADGDCYAALGHLNPYNGSATAETNAGKEVGDLSGKHGPINGTTLHVSYIDRYVSLNSSDPAFAGNLSIVVHYADNTRLACANIVREYTANNTRPSGSNSSSNAAGSNAANGVFIGAFVAGLSLLI</sequence>
<dbReference type="Gene3D" id="2.60.40.200">
    <property type="entry name" value="Superoxide dismutase, copper/zinc binding domain"/>
    <property type="match status" value="1"/>
</dbReference>
<reference evidence="4" key="1">
    <citation type="submission" date="2016-05" db="EMBL/GenBank/DDBJ databases">
        <title>Comparative genomics of biotechnologically important yeasts.</title>
        <authorList>
            <consortium name="DOE Joint Genome Institute"/>
            <person name="Riley R."/>
            <person name="Haridas S."/>
            <person name="Wolfe K.H."/>
            <person name="Lopes M.R."/>
            <person name="Hittinger C.T."/>
            <person name="Goker M."/>
            <person name="Salamov A."/>
            <person name="Wisecaver J."/>
            <person name="Long T.M."/>
            <person name="Aerts A.L."/>
            <person name="Barry K."/>
            <person name="Choi C."/>
            <person name="Clum A."/>
            <person name="Coughlan A.Y."/>
            <person name="Deshpande S."/>
            <person name="Douglass A.P."/>
            <person name="Hanson S.J."/>
            <person name="Klenk H.-P."/>
            <person name="Labutti K."/>
            <person name="Lapidus A."/>
            <person name="Lindquist E."/>
            <person name="Lipzen A."/>
            <person name="Meier-Kolthoff J.P."/>
            <person name="Ohm R.A."/>
            <person name="Otillar R.P."/>
            <person name="Pangilinan J."/>
            <person name="Peng Y."/>
            <person name="Rokas A."/>
            <person name="Rosa C.A."/>
            <person name="Scheuner C."/>
            <person name="Sibirny A.A."/>
            <person name="Slot J.C."/>
            <person name="Stielow J.B."/>
            <person name="Sun H."/>
            <person name="Kurtzman C.P."/>
            <person name="Blackwell M."/>
            <person name="Grigoriev I.V."/>
            <person name="Jeffries T.W."/>
        </authorList>
    </citation>
    <scope>NUCLEOTIDE SEQUENCE [LARGE SCALE GENOMIC DNA]</scope>
    <source>
        <strain evidence="4">NRRL Y-17324</strain>
    </source>
</reference>
<dbReference type="OrthoDB" id="159229at2759"/>
<dbReference type="GO" id="GO:0006801">
    <property type="term" value="P:superoxide metabolic process"/>
    <property type="evidence" value="ECO:0007669"/>
    <property type="project" value="InterPro"/>
</dbReference>
<dbReference type="STRING" id="984487.A0A1E4SLU7"/>
<evidence type="ECO:0000259" key="2">
    <source>
        <dbReference type="Pfam" id="PF00080"/>
    </source>
</evidence>
<accession>A0A1E4SLU7</accession>
<dbReference type="InterPro" id="IPR024134">
    <property type="entry name" value="SOD_Cu/Zn_/chaperone"/>
</dbReference>
<dbReference type="Pfam" id="PF00080">
    <property type="entry name" value="Sod_Cu"/>
    <property type="match status" value="1"/>
</dbReference>
<evidence type="ECO:0000313" key="4">
    <source>
        <dbReference type="Proteomes" id="UP000094285"/>
    </source>
</evidence>
<feature type="domain" description="Superoxide dismutase copper/zinc binding" evidence="2">
    <location>
        <begin position="46"/>
        <end position="161"/>
    </location>
</feature>
<proteinExistence type="predicted"/>
<dbReference type="Proteomes" id="UP000094285">
    <property type="component" value="Unassembled WGS sequence"/>
</dbReference>
<dbReference type="InterPro" id="IPR001424">
    <property type="entry name" value="SOD_Cu_Zn_dom"/>
</dbReference>
<name>A0A1E4SLU7_9ASCO</name>
<gene>
    <name evidence="3" type="ORF">CANTADRAFT_47110</name>
</gene>
<keyword evidence="1" id="KW-0732">Signal</keyword>
<organism evidence="3 4">
    <name type="scientific">Suhomyces tanzawaensis NRRL Y-17324</name>
    <dbReference type="NCBI Taxonomy" id="984487"/>
    <lineage>
        <taxon>Eukaryota</taxon>
        <taxon>Fungi</taxon>
        <taxon>Dikarya</taxon>
        <taxon>Ascomycota</taxon>
        <taxon>Saccharomycotina</taxon>
        <taxon>Pichiomycetes</taxon>
        <taxon>Debaryomycetaceae</taxon>
        <taxon>Suhomyces</taxon>
    </lineage>
</organism>
<dbReference type="InterPro" id="IPR036423">
    <property type="entry name" value="SOD-like_Cu/Zn_dom_sf"/>
</dbReference>
<evidence type="ECO:0000256" key="1">
    <source>
        <dbReference type="SAM" id="SignalP"/>
    </source>
</evidence>
<dbReference type="RefSeq" id="XP_020065580.1">
    <property type="nucleotide sequence ID" value="XM_020209428.1"/>
</dbReference>
<evidence type="ECO:0000313" key="3">
    <source>
        <dbReference type="EMBL" id="ODV80458.1"/>
    </source>
</evidence>
<dbReference type="AlphaFoldDB" id="A0A1E4SLU7"/>
<keyword evidence="4" id="KW-1185">Reference proteome</keyword>
<protein>
    <submittedName>
        <fullName evidence="3">Cu,Zn superoxide dismutase-like protein</fullName>
    </submittedName>
</protein>
<dbReference type="EMBL" id="KV453910">
    <property type="protein sequence ID" value="ODV80458.1"/>
    <property type="molecule type" value="Genomic_DNA"/>
</dbReference>
<dbReference type="SUPFAM" id="SSF49329">
    <property type="entry name" value="Cu,Zn superoxide dismutase-like"/>
    <property type="match status" value="1"/>
</dbReference>
<dbReference type="GeneID" id="30983564"/>
<feature type="chain" id="PRO_5009162828" evidence="1">
    <location>
        <begin position="20"/>
        <end position="211"/>
    </location>
</feature>
<feature type="signal peptide" evidence="1">
    <location>
        <begin position="1"/>
        <end position="19"/>
    </location>
</feature>